<evidence type="ECO:0000313" key="3">
    <source>
        <dbReference type="EMBL" id="OWM76184.1"/>
    </source>
</evidence>
<dbReference type="InterPro" id="IPR050648">
    <property type="entry name" value="F-box_LRR-repeat"/>
</dbReference>
<dbReference type="InterPro" id="IPR036047">
    <property type="entry name" value="F-box-like_dom_sf"/>
</dbReference>
<evidence type="ECO:0000313" key="5">
    <source>
        <dbReference type="Proteomes" id="UP000197138"/>
    </source>
</evidence>
<dbReference type="AlphaFoldDB" id="A0A218WTL1"/>
<dbReference type="GeneID" id="116210999"/>
<dbReference type="GO" id="GO:0005737">
    <property type="term" value="C:cytoplasm"/>
    <property type="evidence" value="ECO:0007669"/>
    <property type="project" value="TreeGrafter"/>
</dbReference>
<feature type="domain" description="F-box" evidence="2">
    <location>
        <begin position="257"/>
        <end position="304"/>
    </location>
</feature>
<protein>
    <recommendedName>
        <fullName evidence="2">F-box domain-containing protein</fullName>
    </recommendedName>
</protein>
<dbReference type="STRING" id="22663.A0A218WTL1"/>
<organism evidence="3 5">
    <name type="scientific">Punica granatum</name>
    <name type="common">Pomegranate</name>
    <dbReference type="NCBI Taxonomy" id="22663"/>
    <lineage>
        <taxon>Eukaryota</taxon>
        <taxon>Viridiplantae</taxon>
        <taxon>Streptophyta</taxon>
        <taxon>Embryophyta</taxon>
        <taxon>Tracheophyta</taxon>
        <taxon>Spermatophyta</taxon>
        <taxon>Magnoliopsida</taxon>
        <taxon>eudicotyledons</taxon>
        <taxon>Gunneridae</taxon>
        <taxon>Pentapetalae</taxon>
        <taxon>rosids</taxon>
        <taxon>malvids</taxon>
        <taxon>Myrtales</taxon>
        <taxon>Lythraceae</taxon>
        <taxon>Punica</taxon>
    </lineage>
</organism>
<dbReference type="InterPro" id="IPR032675">
    <property type="entry name" value="LRR_dom_sf"/>
</dbReference>
<dbReference type="EMBL" id="PGOL01000105">
    <property type="protein sequence ID" value="PKI77039.1"/>
    <property type="molecule type" value="Genomic_DNA"/>
</dbReference>
<dbReference type="PANTHER" id="PTHR13382">
    <property type="entry name" value="MITOCHONDRIAL ATP SYNTHASE COUPLING FACTOR B"/>
    <property type="match status" value="1"/>
</dbReference>
<dbReference type="Proteomes" id="UP000233551">
    <property type="component" value="Unassembled WGS sequence"/>
</dbReference>
<dbReference type="InterPro" id="IPR001810">
    <property type="entry name" value="F-box_dom"/>
</dbReference>
<dbReference type="Pfam" id="PF12937">
    <property type="entry name" value="F-box-like"/>
    <property type="match status" value="1"/>
</dbReference>
<gene>
    <name evidence="3" type="ORF">CDL15_Pgr009830</name>
    <name evidence="4" type="ORF">CRG98_002542</name>
</gene>
<dbReference type="EMBL" id="MTKT01003224">
    <property type="protein sequence ID" value="OWM76184.1"/>
    <property type="molecule type" value="Genomic_DNA"/>
</dbReference>
<dbReference type="OrthoDB" id="10044893at2759"/>
<sequence length="544" mass="59043">MALNFSHRPVFPAAGCGLEGSSEDRFCNHLLSDGDVKDCFDYGRDMCKSGGCSQESISNDILDLLPSDPFGMEISTTFTAITGWLEDLEMDYGGYGCDMVGENNEDYQLFAGLNFLWNNAMKFQTFPGPIGFDSKSSLAGGIGGYYGAARGSCDFGLGQRNELCGRPRTDDGRVKSACLGFESAQAGGFGSTGGVEVSFNDGEIGLGQQMKEVGNASCSTGIQSLGGYDICSAESHGSFVTERTQTSSCQKSSVGTCSNGNGMPHAALNFAFSYLGVRDLLSVEGVCRSLRAVVQSDTLLWRNIHIGQPLNEKITDDILLKLTNRAQGHLQCLSLIECTRITDDGLKHVLLSNPRISKLCVPGCTRLSISGIIETLKMSKSMGTLRVKHLRIGGLYGVTLEHFEELKQLLGMDSDGPPNVHKPHFYNRGNLYLSCDDDRTIDIEMCPRCQKMRLVYDCPAEVCQGKKHGAAQVCRACTLCIVRCVQCGRCINDGEYEETFCLEVLCSDCSLEQRLKCQQMQVEEGDSSNSPIMNEPQDGVSHSG</sequence>
<evidence type="ECO:0000313" key="4">
    <source>
        <dbReference type="EMBL" id="PKI77039.1"/>
    </source>
</evidence>
<proteinExistence type="predicted"/>
<reference evidence="5" key="1">
    <citation type="journal article" date="2017" name="Plant J.">
        <title>The pomegranate (Punica granatum L.) genome and the genomics of punicalagin biosynthesis.</title>
        <authorList>
            <person name="Qin G."/>
            <person name="Xu C."/>
            <person name="Ming R."/>
            <person name="Tang H."/>
            <person name="Guyot R."/>
            <person name="Kramer E.M."/>
            <person name="Hu Y."/>
            <person name="Yi X."/>
            <person name="Qi Y."/>
            <person name="Xu X."/>
            <person name="Gao Z."/>
            <person name="Pan H."/>
            <person name="Jian J."/>
            <person name="Tian Y."/>
            <person name="Yue Z."/>
            <person name="Xu Y."/>
        </authorList>
    </citation>
    <scope>NUCLEOTIDE SEQUENCE [LARGE SCALE GENOMIC DNA]</scope>
    <source>
        <strain evidence="5">cv. Dabenzi</strain>
    </source>
</reference>
<keyword evidence="6" id="KW-1185">Reference proteome</keyword>
<dbReference type="Gene3D" id="1.20.1280.50">
    <property type="match status" value="1"/>
</dbReference>
<evidence type="ECO:0000259" key="2">
    <source>
        <dbReference type="PROSITE" id="PS50181"/>
    </source>
</evidence>
<dbReference type="Gene3D" id="3.80.10.10">
    <property type="entry name" value="Ribonuclease Inhibitor"/>
    <property type="match status" value="1"/>
</dbReference>
<dbReference type="PANTHER" id="PTHR13382:SF22">
    <property type="entry name" value="F-BOX PROTEIN SKIP14"/>
    <property type="match status" value="1"/>
</dbReference>
<evidence type="ECO:0000313" key="6">
    <source>
        <dbReference type="Proteomes" id="UP000233551"/>
    </source>
</evidence>
<dbReference type="SUPFAM" id="SSF81383">
    <property type="entry name" value="F-box domain"/>
    <property type="match status" value="1"/>
</dbReference>
<comment type="caution">
    <text evidence="3">The sequence shown here is derived from an EMBL/GenBank/DDBJ whole genome shotgun (WGS) entry which is preliminary data.</text>
</comment>
<feature type="region of interest" description="Disordered" evidence="1">
    <location>
        <begin position="525"/>
        <end position="544"/>
    </location>
</feature>
<evidence type="ECO:0000256" key="1">
    <source>
        <dbReference type="SAM" id="MobiDB-lite"/>
    </source>
</evidence>
<accession>A0A218WTL1</accession>
<reference evidence="4 6" key="3">
    <citation type="submission" date="2017-11" db="EMBL/GenBank/DDBJ databases">
        <title>De-novo sequencing of pomegranate (Punica granatum L.) genome.</title>
        <authorList>
            <person name="Akparov Z."/>
            <person name="Amiraslanov A."/>
            <person name="Hajiyeva S."/>
            <person name="Abbasov M."/>
            <person name="Kaur K."/>
            <person name="Hamwieh A."/>
            <person name="Solovyev V."/>
            <person name="Salamov A."/>
            <person name="Braich B."/>
            <person name="Kosarev P."/>
            <person name="Mahmoud A."/>
            <person name="Hajiyev E."/>
            <person name="Babayeva S."/>
            <person name="Izzatullayeva V."/>
            <person name="Mammadov A."/>
            <person name="Mammadov A."/>
            <person name="Sharifova S."/>
            <person name="Ojaghi J."/>
            <person name="Eynullazada K."/>
            <person name="Bayramov B."/>
            <person name="Abdulazimova A."/>
            <person name="Shahmuradov I."/>
        </authorList>
    </citation>
    <scope>NUCLEOTIDE SEQUENCE [LARGE SCALE GENOMIC DNA]</scope>
    <source>
        <strain evidence="4">AG2017</strain>
        <strain evidence="6">cv. AG2017</strain>
        <tissue evidence="4">Leaf</tissue>
    </source>
</reference>
<dbReference type="Proteomes" id="UP000197138">
    <property type="component" value="Unassembled WGS sequence"/>
</dbReference>
<name>A0A218WTL1_PUNGR</name>
<dbReference type="PROSITE" id="PS50181">
    <property type="entry name" value="FBOX"/>
    <property type="match status" value="1"/>
</dbReference>
<reference evidence="3" key="2">
    <citation type="submission" date="2017-06" db="EMBL/GenBank/DDBJ databases">
        <title>The pomegranate genome and the genomics of punicalagin biosynthesis.</title>
        <authorList>
            <person name="Xu C."/>
        </authorList>
    </citation>
    <scope>NUCLEOTIDE SEQUENCE [LARGE SCALE GENOMIC DNA]</scope>
    <source>
        <tissue evidence="3">Fresh leaf</tissue>
    </source>
</reference>